<dbReference type="GO" id="GO:0004359">
    <property type="term" value="F:glutaminase activity"/>
    <property type="evidence" value="ECO:0007669"/>
    <property type="project" value="InterPro"/>
</dbReference>
<dbReference type="InterPro" id="IPR014445">
    <property type="entry name" value="Gln-dep_NAD_synthase"/>
</dbReference>
<comment type="pathway">
    <text evidence="1 11">Cofactor biosynthesis; NAD(+) biosynthesis; NAD(+) from deamido-NAD(+) (L-Gln route): step 1/1.</text>
</comment>
<reference evidence="13" key="1">
    <citation type="journal article" date="2024" name="Gigascience">
        <title>Chromosome-level genome of the poultry shaft louse Menopon gallinae provides insight into the host-switching and adaptive evolution of parasitic lice.</title>
        <authorList>
            <person name="Xu Y."/>
            <person name="Ma L."/>
            <person name="Liu S."/>
            <person name="Liang Y."/>
            <person name="Liu Q."/>
            <person name="He Z."/>
            <person name="Tian L."/>
            <person name="Duan Y."/>
            <person name="Cai W."/>
            <person name="Li H."/>
            <person name="Song F."/>
        </authorList>
    </citation>
    <scope>NUCLEOTIDE SEQUENCE</scope>
    <source>
        <strain evidence="13">Cailab_2023a</strain>
    </source>
</reference>
<dbReference type="PANTHER" id="PTHR23090">
    <property type="entry name" value="NH 3 /GLUTAMINE-DEPENDENT NAD + SYNTHETASE"/>
    <property type="match status" value="1"/>
</dbReference>
<dbReference type="AlphaFoldDB" id="A0AAW2I2U5"/>
<sequence>MGRKATVAACTLNQWALDFEGNFDRILQSIEEAKQAGATYRTGPELEICGYSCEDHFYECDTFLHSWEILAELLKNAICKDILIDVGMPVMHKNVAYNCRVVFLNSKILLIRPKMILCNDGNYRESRWFTAWQKPRELEDFYLPRMITQITRQITVPIGDAVIATRDTCLGFEICEELWNPQSPHIPMSLDGVEIIANGSGSYSQLRKTYITIDLVKSATYKSGGCYLFSNLRGCDGERVYFKGCSCISVNGEIVNLTKEYSLQDVEVITANIDLEDIRSYRNSMRSRSHIAASSPPYKRIKVDYSLTSHGDIYIPTHYPIDVVYHTPEEEIALGPACWLWDYLRRSRQGGFFLPLSGGVDSTSTACIVFSMCRLVVASVQTGDEQVLSDVRKIVCDPSYVPSDPKELCGRIFHTCYMGSENSSQDTKRRAQVLAQQIGSYHLTISIDLAVNAVLGIFTSVTSRIPKFGCRGGSPRESLALQNIQARLRMVLSYLFAQLMLWVRNRSGGLLVLGSANVDEALRGYMTKYDCSSADINPIGGISKLDLKRFLNYAKTKFNLSIVGEVLEAQPTAELEPLVDGKLKQTDEEDMGMTYAELNVFGKLRKQNACGPYSMFCKLIQTWKDSCTPEEVATKVKHFFRCYSINRHKMTVLTPSYHAESYSPDDNRYDHRPFLYNAMWTWQFRAIDTELGASKYSV</sequence>
<dbReference type="FunFam" id="3.60.110.10:FF:000003">
    <property type="entry name" value="Glutamine-dependent NAD(+) synthetase"/>
    <property type="match status" value="1"/>
</dbReference>
<evidence type="ECO:0000256" key="3">
    <source>
        <dbReference type="ARBA" id="ARBA00012743"/>
    </source>
</evidence>
<dbReference type="InterPro" id="IPR014729">
    <property type="entry name" value="Rossmann-like_a/b/a_fold"/>
</dbReference>
<evidence type="ECO:0000256" key="7">
    <source>
        <dbReference type="ARBA" id="ARBA00022840"/>
    </source>
</evidence>
<evidence type="ECO:0000256" key="6">
    <source>
        <dbReference type="ARBA" id="ARBA00022741"/>
    </source>
</evidence>
<dbReference type="GO" id="GO:0005737">
    <property type="term" value="C:cytoplasm"/>
    <property type="evidence" value="ECO:0007669"/>
    <property type="project" value="InterPro"/>
</dbReference>
<name>A0AAW2I2U5_9NEOP</name>
<gene>
    <name evidence="13" type="ORF">PYX00_004057</name>
</gene>
<keyword evidence="7 11" id="KW-0067">ATP-binding</keyword>
<dbReference type="InterPro" id="IPR003010">
    <property type="entry name" value="C-N_Hydrolase"/>
</dbReference>
<accession>A0AAW2I2U5</accession>
<dbReference type="GO" id="GO:0005524">
    <property type="term" value="F:ATP binding"/>
    <property type="evidence" value="ECO:0007669"/>
    <property type="project" value="UniProtKB-UniRule"/>
</dbReference>
<dbReference type="PANTHER" id="PTHR23090:SF9">
    <property type="entry name" value="GLUTAMINE-DEPENDENT NAD(+) SYNTHETASE"/>
    <property type="match status" value="1"/>
</dbReference>
<dbReference type="InterPro" id="IPR022310">
    <property type="entry name" value="NAD/GMP_synthase"/>
</dbReference>
<evidence type="ECO:0000256" key="1">
    <source>
        <dbReference type="ARBA" id="ARBA00005188"/>
    </source>
</evidence>
<evidence type="ECO:0000256" key="9">
    <source>
        <dbReference type="ARBA" id="ARBA00030681"/>
    </source>
</evidence>
<evidence type="ECO:0000313" key="13">
    <source>
        <dbReference type="EMBL" id="KAL0276499.1"/>
    </source>
</evidence>
<dbReference type="EC" id="6.3.5.1" evidence="3 11"/>
<comment type="caution">
    <text evidence="13">The sequence shown here is derived from an EMBL/GenBank/DDBJ whole genome shotgun (WGS) entry which is preliminary data.</text>
</comment>
<evidence type="ECO:0000256" key="2">
    <source>
        <dbReference type="ARBA" id="ARBA00007145"/>
    </source>
</evidence>
<organism evidence="13">
    <name type="scientific">Menopon gallinae</name>
    <name type="common">poultry shaft louse</name>
    <dbReference type="NCBI Taxonomy" id="328185"/>
    <lineage>
        <taxon>Eukaryota</taxon>
        <taxon>Metazoa</taxon>
        <taxon>Ecdysozoa</taxon>
        <taxon>Arthropoda</taxon>
        <taxon>Hexapoda</taxon>
        <taxon>Insecta</taxon>
        <taxon>Pterygota</taxon>
        <taxon>Neoptera</taxon>
        <taxon>Paraneoptera</taxon>
        <taxon>Psocodea</taxon>
        <taxon>Troctomorpha</taxon>
        <taxon>Phthiraptera</taxon>
        <taxon>Amblycera</taxon>
        <taxon>Menoponidae</taxon>
        <taxon>Menopon</taxon>
    </lineage>
</organism>
<evidence type="ECO:0000256" key="10">
    <source>
        <dbReference type="ARBA" id="ARBA00052340"/>
    </source>
</evidence>
<dbReference type="PROSITE" id="PS50263">
    <property type="entry name" value="CN_HYDROLASE"/>
    <property type="match status" value="1"/>
</dbReference>
<keyword evidence="8 11" id="KW-0520">NAD</keyword>
<evidence type="ECO:0000256" key="8">
    <source>
        <dbReference type="ARBA" id="ARBA00023027"/>
    </source>
</evidence>
<dbReference type="InterPro" id="IPR003694">
    <property type="entry name" value="NAD_synthase"/>
</dbReference>
<dbReference type="GO" id="GO:0003952">
    <property type="term" value="F:NAD+ synthase (glutamine-hydrolyzing) activity"/>
    <property type="evidence" value="ECO:0007669"/>
    <property type="project" value="UniProtKB-UniRule"/>
</dbReference>
<dbReference type="Pfam" id="PF02540">
    <property type="entry name" value="NAD_synthase"/>
    <property type="match status" value="1"/>
</dbReference>
<dbReference type="SUPFAM" id="SSF56317">
    <property type="entry name" value="Carbon-nitrogen hydrolase"/>
    <property type="match status" value="1"/>
</dbReference>
<proteinExistence type="inferred from homology"/>
<feature type="domain" description="CN hydrolase" evidence="12">
    <location>
        <begin position="5"/>
        <end position="275"/>
    </location>
</feature>
<dbReference type="InterPro" id="IPR036526">
    <property type="entry name" value="C-N_Hydrolase_sf"/>
</dbReference>
<dbReference type="GO" id="GO:0009435">
    <property type="term" value="P:NAD+ biosynthetic process"/>
    <property type="evidence" value="ECO:0007669"/>
    <property type="project" value="UniProtKB-UniRule"/>
</dbReference>
<dbReference type="NCBIfam" id="TIGR00552">
    <property type="entry name" value="nadE"/>
    <property type="match status" value="1"/>
</dbReference>
<evidence type="ECO:0000256" key="11">
    <source>
        <dbReference type="PIRNR" id="PIRNR006630"/>
    </source>
</evidence>
<dbReference type="Gene3D" id="3.40.50.620">
    <property type="entry name" value="HUPs"/>
    <property type="match status" value="1"/>
</dbReference>
<dbReference type="FunFam" id="3.40.50.620:FF:000036">
    <property type="entry name" value="Glutamine-dependent NAD(+) synthetase"/>
    <property type="match status" value="1"/>
</dbReference>
<dbReference type="PIRSF" id="PIRSF006630">
    <property type="entry name" value="NADS_GAT"/>
    <property type="match status" value="1"/>
</dbReference>
<dbReference type="CDD" id="cd07570">
    <property type="entry name" value="GAT_Gln-NAD-synth"/>
    <property type="match status" value="1"/>
</dbReference>
<dbReference type="Gene3D" id="3.60.110.10">
    <property type="entry name" value="Carbon-nitrogen hydrolase"/>
    <property type="match status" value="1"/>
</dbReference>
<evidence type="ECO:0000256" key="4">
    <source>
        <dbReference type="ARBA" id="ARBA00017309"/>
    </source>
</evidence>
<evidence type="ECO:0000256" key="5">
    <source>
        <dbReference type="ARBA" id="ARBA00022598"/>
    </source>
</evidence>
<dbReference type="Pfam" id="PF00795">
    <property type="entry name" value="CN_hydrolase"/>
    <property type="match status" value="1"/>
</dbReference>
<dbReference type="EMBL" id="JARGDH010000002">
    <property type="protein sequence ID" value="KAL0276499.1"/>
    <property type="molecule type" value="Genomic_DNA"/>
</dbReference>
<comment type="similarity">
    <text evidence="2 11">In the C-terminal section; belongs to the NAD synthetase family.</text>
</comment>
<keyword evidence="5 11" id="KW-0436">Ligase</keyword>
<keyword evidence="6 11" id="KW-0547">Nucleotide-binding</keyword>
<dbReference type="HAMAP" id="MF_02090">
    <property type="entry name" value="NadE_glutamine_dep"/>
    <property type="match status" value="1"/>
</dbReference>
<comment type="catalytic activity">
    <reaction evidence="10 11">
        <text>deamido-NAD(+) + L-glutamine + ATP + H2O = L-glutamate + AMP + diphosphate + NAD(+) + H(+)</text>
        <dbReference type="Rhea" id="RHEA:24384"/>
        <dbReference type="ChEBI" id="CHEBI:15377"/>
        <dbReference type="ChEBI" id="CHEBI:15378"/>
        <dbReference type="ChEBI" id="CHEBI:29985"/>
        <dbReference type="ChEBI" id="CHEBI:30616"/>
        <dbReference type="ChEBI" id="CHEBI:33019"/>
        <dbReference type="ChEBI" id="CHEBI:57540"/>
        <dbReference type="ChEBI" id="CHEBI:58359"/>
        <dbReference type="ChEBI" id="CHEBI:58437"/>
        <dbReference type="ChEBI" id="CHEBI:456215"/>
        <dbReference type="EC" id="6.3.5.1"/>
    </reaction>
</comment>
<protein>
    <recommendedName>
        <fullName evidence="4 11">Glutamine-dependent NAD(+) synthetase</fullName>
        <ecNumber evidence="3 11">6.3.5.1</ecNumber>
    </recommendedName>
    <alternativeName>
        <fullName evidence="9 11">NAD(+) synthase [glutamine-hydrolyzing]</fullName>
    </alternativeName>
</protein>
<dbReference type="EMBL" id="JARGDH010000002">
    <property type="protein sequence ID" value="KAL0276498.1"/>
    <property type="molecule type" value="Genomic_DNA"/>
</dbReference>
<evidence type="ECO:0000259" key="12">
    <source>
        <dbReference type="PROSITE" id="PS50263"/>
    </source>
</evidence>
<dbReference type="SUPFAM" id="SSF52402">
    <property type="entry name" value="Adenine nucleotide alpha hydrolases-like"/>
    <property type="match status" value="1"/>
</dbReference>
<dbReference type="CDD" id="cd00553">
    <property type="entry name" value="NAD_synthase"/>
    <property type="match status" value="1"/>
</dbReference>